<sequence>MASSSGISNGIHIYVSHDIFSYNQFCCFCFQARLVLGFSWQFCAYFYRYGISAPLVKLSLPVFVFF</sequence>
<dbReference type="Gramene" id="PRQ55939">
    <property type="protein sequence ID" value="PRQ55939"/>
    <property type="gene ID" value="RchiOBHm_Chr1g0330131"/>
</dbReference>
<evidence type="ECO:0000313" key="2">
    <source>
        <dbReference type="Proteomes" id="UP000238479"/>
    </source>
</evidence>
<proteinExistence type="predicted"/>
<gene>
    <name evidence="1" type="ORF">RchiOBHm_Chr1g0330131</name>
</gene>
<comment type="caution">
    <text evidence="1">The sequence shown here is derived from an EMBL/GenBank/DDBJ whole genome shotgun (WGS) entry which is preliminary data.</text>
</comment>
<organism evidence="1 2">
    <name type="scientific">Rosa chinensis</name>
    <name type="common">China rose</name>
    <dbReference type="NCBI Taxonomy" id="74649"/>
    <lineage>
        <taxon>Eukaryota</taxon>
        <taxon>Viridiplantae</taxon>
        <taxon>Streptophyta</taxon>
        <taxon>Embryophyta</taxon>
        <taxon>Tracheophyta</taxon>
        <taxon>Spermatophyta</taxon>
        <taxon>Magnoliopsida</taxon>
        <taxon>eudicotyledons</taxon>
        <taxon>Gunneridae</taxon>
        <taxon>Pentapetalae</taxon>
        <taxon>rosids</taxon>
        <taxon>fabids</taxon>
        <taxon>Rosales</taxon>
        <taxon>Rosaceae</taxon>
        <taxon>Rosoideae</taxon>
        <taxon>Rosoideae incertae sedis</taxon>
        <taxon>Rosa</taxon>
    </lineage>
</organism>
<evidence type="ECO:0000313" key="1">
    <source>
        <dbReference type="EMBL" id="PRQ55939.1"/>
    </source>
</evidence>
<dbReference type="Proteomes" id="UP000238479">
    <property type="component" value="Chromosome 1"/>
</dbReference>
<reference evidence="1 2" key="1">
    <citation type="journal article" date="2018" name="Nat. Genet.">
        <title>The Rosa genome provides new insights in the design of modern roses.</title>
        <authorList>
            <person name="Bendahmane M."/>
        </authorList>
    </citation>
    <scope>NUCLEOTIDE SEQUENCE [LARGE SCALE GENOMIC DNA]</scope>
    <source>
        <strain evidence="2">cv. Old Blush</strain>
    </source>
</reference>
<keyword evidence="2" id="KW-1185">Reference proteome</keyword>
<name>A0A2P6SBB3_ROSCH</name>
<protein>
    <submittedName>
        <fullName evidence="1">Uncharacterized protein</fullName>
    </submittedName>
</protein>
<accession>A0A2P6SBB3</accession>
<dbReference type="AlphaFoldDB" id="A0A2P6SBB3"/>
<dbReference type="EMBL" id="PDCK01000039">
    <property type="protein sequence ID" value="PRQ55939.1"/>
    <property type="molecule type" value="Genomic_DNA"/>
</dbReference>